<comment type="similarity">
    <text evidence="2 4">Belongs to the TPP enzyme family.</text>
</comment>
<evidence type="ECO:0000313" key="8">
    <source>
        <dbReference type="EMBL" id="SIT66073.1"/>
    </source>
</evidence>
<evidence type="ECO:0000259" key="5">
    <source>
        <dbReference type="Pfam" id="PF00205"/>
    </source>
</evidence>
<dbReference type="GO" id="GO:0050660">
    <property type="term" value="F:flavin adenine dinucleotide binding"/>
    <property type="evidence" value="ECO:0007669"/>
    <property type="project" value="TreeGrafter"/>
</dbReference>
<sequence length="545" mass="58987">MKAGIAVLEYFRKIGVDKIFGIPAGSLNVIYDGLNDYPDIVPIITKHEGAAGYMAAAYAKYSKTIAVAAGSSGPGATNLLTGAANAMREHLPVLFLTGAVPMSTVGFNSSQELDVSPLFAPVTKYSKRVERAEDLVGEIDKAVRIAMDGVPGPVHIAMPLNVQMGMIDPAFPEDPVTFNPPETDTAAVKAAAQEMKRRKSGILFAGQGVRGMVPEVMMLSELLGWPVVCTPVAKGLFKDSHPHFAGVYGFAGHESTTKLVQEGDFETLVVLGSSLGETATSNYNANLAKDRFVIHADIDETVFDRKYPADLTVIGDLHEVLPKFIRELKQLGASPKPVKTPYNAAPLQAGEEFTTKNVMLKLQSLLPEKTRWAIDITETEAYVIHDMSVLSNDAFDINVHFGAMGSGLSTGIAAKLADPERPTVTVTGDGCFYMHGMEILTAKEYNIPLLFIVMNNARLGLVYHGHNLQFKRTHTTFSTKPFSIAAMAEAMDIPSARVESIDELDRETVERLMQQDGPSLLEIVLVDDNPPPMGDRVKFLSGFGE</sequence>
<dbReference type="EMBL" id="FTPL01000001">
    <property type="protein sequence ID" value="SIT66073.1"/>
    <property type="molecule type" value="Genomic_DNA"/>
</dbReference>
<dbReference type="InterPro" id="IPR029061">
    <property type="entry name" value="THDP-binding"/>
</dbReference>
<keyword evidence="3 4" id="KW-0786">Thiamine pyrophosphate</keyword>
<dbReference type="RefSeq" id="WP_076756349.1">
    <property type="nucleotide sequence ID" value="NZ_FTPL01000001.1"/>
</dbReference>
<dbReference type="GO" id="GO:0009099">
    <property type="term" value="P:L-valine biosynthetic process"/>
    <property type="evidence" value="ECO:0007669"/>
    <property type="project" value="TreeGrafter"/>
</dbReference>
<gene>
    <name evidence="8" type="ORF">SAMN05428946_0013</name>
</gene>
<dbReference type="PANTHER" id="PTHR18968:SF13">
    <property type="entry name" value="ACETOLACTATE SYNTHASE CATALYTIC SUBUNIT, MITOCHONDRIAL"/>
    <property type="match status" value="1"/>
</dbReference>
<keyword evidence="9" id="KW-1185">Reference proteome</keyword>
<dbReference type="InterPro" id="IPR000399">
    <property type="entry name" value="TPP-bd_CS"/>
</dbReference>
<evidence type="ECO:0000256" key="4">
    <source>
        <dbReference type="RuleBase" id="RU362132"/>
    </source>
</evidence>
<dbReference type="CDD" id="cd00568">
    <property type="entry name" value="TPP_enzymes"/>
    <property type="match status" value="1"/>
</dbReference>
<dbReference type="Pfam" id="PF02775">
    <property type="entry name" value="TPP_enzyme_C"/>
    <property type="match status" value="1"/>
</dbReference>
<dbReference type="Gene3D" id="3.40.50.970">
    <property type="match status" value="2"/>
</dbReference>
<evidence type="ECO:0000256" key="2">
    <source>
        <dbReference type="ARBA" id="ARBA00007812"/>
    </source>
</evidence>
<dbReference type="GO" id="GO:0005948">
    <property type="term" value="C:acetolactate synthase complex"/>
    <property type="evidence" value="ECO:0007669"/>
    <property type="project" value="TreeGrafter"/>
</dbReference>
<name>A0A1U7PL38_9BACI</name>
<feature type="domain" description="Thiamine pyrophosphate enzyme central" evidence="5">
    <location>
        <begin position="188"/>
        <end position="322"/>
    </location>
</feature>
<dbReference type="OrthoDB" id="4494979at2"/>
<dbReference type="GO" id="GO:0009097">
    <property type="term" value="P:isoleucine biosynthetic process"/>
    <property type="evidence" value="ECO:0007669"/>
    <property type="project" value="TreeGrafter"/>
</dbReference>
<dbReference type="GO" id="GO:0003984">
    <property type="term" value="F:acetolactate synthase activity"/>
    <property type="evidence" value="ECO:0007669"/>
    <property type="project" value="TreeGrafter"/>
</dbReference>
<dbReference type="SUPFAM" id="SSF52467">
    <property type="entry name" value="DHS-like NAD/FAD-binding domain"/>
    <property type="match status" value="1"/>
</dbReference>
<evidence type="ECO:0000313" key="9">
    <source>
        <dbReference type="Proteomes" id="UP000187550"/>
    </source>
</evidence>
<dbReference type="CDD" id="cd07035">
    <property type="entry name" value="TPP_PYR_POX_like"/>
    <property type="match status" value="1"/>
</dbReference>
<dbReference type="Gene3D" id="3.40.50.1220">
    <property type="entry name" value="TPP-binding domain"/>
    <property type="match status" value="1"/>
</dbReference>
<dbReference type="PANTHER" id="PTHR18968">
    <property type="entry name" value="THIAMINE PYROPHOSPHATE ENZYMES"/>
    <property type="match status" value="1"/>
</dbReference>
<proteinExistence type="inferred from homology"/>
<dbReference type="Proteomes" id="UP000187550">
    <property type="component" value="Unassembled WGS sequence"/>
</dbReference>
<feature type="domain" description="Thiamine pyrophosphate enzyme N-terminal TPP-binding" evidence="7">
    <location>
        <begin position="1"/>
        <end position="115"/>
    </location>
</feature>
<dbReference type="InterPro" id="IPR011766">
    <property type="entry name" value="TPP_enzyme_TPP-bd"/>
</dbReference>
<accession>A0A1U7PL38</accession>
<dbReference type="InterPro" id="IPR012000">
    <property type="entry name" value="Thiamin_PyroP_enz_cen_dom"/>
</dbReference>
<dbReference type="InterPro" id="IPR045229">
    <property type="entry name" value="TPP_enz"/>
</dbReference>
<dbReference type="SUPFAM" id="SSF52518">
    <property type="entry name" value="Thiamin diphosphate-binding fold (THDP-binding)"/>
    <property type="match status" value="2"/>
</dbReference>
<evidence type="ECO:0000256" key="1">
    <source>
        <dbReference type="ARBA" id="ARBA00001964"/>
    </source>
</evidence>
<dbReference type="GO" id="GO:0000287">
    <property type="term" value="F:magnesium ion binding"/>
    <property type="evidence" value="ECO:0007669"/>
    <property type="project" value="InterPro"/>
</dbReference>
<dbReference type="AlphaFoldDB" id="A0A1U7PL38"/>
<dbReference type="FunFam" id="3.40.50.970:FF:000007">
    <property type="entry name" value="Acetolactate synthase"/>
    <property type="match status" value="1"/>
</dbReference>
<feature type="domain" description="Thiamine pyrophosphate enzyme TPP-binding" evidence="6">
    <location>
        <begin position="398"/>
        <end position="523"/>
    </location>
</feature>
<evidence type="ECO:0000256" key="3">
    <source>
        <dbReference type="ARBA" id="ARBA00023052"/>
    </source>
</evidence>
<dbReference type="InterPro" id="IPR029035">
    <property type="entry name" value="DHS-like_NAD/FAD-binding_dom"/>
</dbReference>
<dbReference type="InterPro" id="IPR012001">
    <property type="entry name" value="Thiamin_PyroP_enz_TPP-bd_dom"/>
</dbReference>
<dbReference type="PROSITE" id="PS00187">
    <property type="entry name" value="TPP_ENZYMES"/>
    <property type="match status" value="1"/>
</dbReference>
<evidence type="ECO:0000259" key="7">
    <source>
        <dbReference type="Pfam" id="PF02776"/>
    </source>
</evidence>
<evidence type="ECO:0000259" key="6">
    <source>
        <dbReference type="Pfam" id="PF02775"/>
    </source>
</evidence>
<protein>
    <submittedName>
        <fullName evidence="8">Acetolactate synthase-1/2/3 large subunit</fullName>
    </submittedName>
</protein>
<comment type="cofactor">
    <cofactor evidence="1">
        <name>thiamine diphosphate</name>
        <dbReference type="ChEBI" id="CHEBI:58937"/>
    </cofactor>
</comment>
<dbReference type="STRING" id="550447.SAMN05428946_0013"/>
<dbReference type="Pfam" id="PF02776">
    <property type="entry name" value="TPP_enzyme_N"/>
    <property type="match status" value="1"/>
</dbReference>
<dbReference type="Pfam" id="PF00205">
    <property type="entry name" value="TPP_enzyme_M"/>
    <property type="match status" value="1"/>
</dbReference>
<dbReference type="GO" id="GO:0030976">
    <property type="term" value="F:thiamine pyrophosphate binding"/>
    <property type="evidence" value="ECO:0007669"/>
    <property type="project" value="InterPro"/>
</dbReference>
<organism evidence="8 9">
    <name type="scientific">Edaphobacillus lindanitolerans</name>
    <dbReference type="NCBI Taxonomy" id="550447"/>
    <lineage>
        <taxon>Bacteria</taxon>
        <taxon>Bacillati</taxon>
        <taxon>Bacillota</taxon>
        <taxon>Bacilli</taxon>
        <taxon>Bacillales</taxon>
        <taxon>Bacillaceae</taxon>
        <taxon>Edaphobacillus</taxon>
    </lineage>
</organism>
<reference evidence="9" key="1">
    <citation type="submission" date="2017-01" db="EMBL/GenBank/DDBJ databases">
        <authorList>
            <person name="Varghese N."/>
            <person name="Submissions S."/>
        </authorList>
    </citation>
    <scope>NUCLEOTIDE SEQUENCE [LARGE SCALE GENOMIC DNA]</scope>
    <source>
        <strain evidence="9">MNA4</strain>
    </source>
</reference>